<gene>
    <name evidence="3" type="ORF">IMSHALPRED_011104</name>
</gene>
<feature type="compositionally biased region" description="Polar residues" evidence="2">
    <location>
        <begin position="254"/>
        <end position="274"/>
    </location>
</feature>
<name>A0A8H3J078_9LECA</name>
<evidence type="ECO:0000256" key="1">
    <source>
        <dbReference type="SAM" id="Coils"/>
    </source>
</evidence>
<dbReference type="EMBL" id="CAJPDT010000098">
    <property type="protein sequence ID" value="CAF9937329.1"/>
    <property type="molecule type" value="Genomic_DNA"/>
</dbReference>
<dbReference type="Proteomes" id="UP000664534">
    <property type="component" value="Unassembled WGS sequence"/>
</dbReference>
<feature type="coiled-coil region" evidence="1">
    <location>
        <begin position="154"/>
        <end position="191"/>
    </location>
</feature>
<keyword evidence="4" id="KW-1185">Reference proteome</keyword>
<reference evidence="3" key="1">
    <citation type="submission" date="2021-03" db="EMBL/GenBank/DDBJ databases">
        <authorList>
            <person name="Tagirdzhanova G."/>
        </authorList>
    </citation>
    <scope>NUCLEOTIDE SEQUENCE</scope>
</reference>
<feature type="compositionally biased region" description="Polar residues" evidence="2">
    <location>
        <begin position="1"/>
        <end position="22"/>
    </location>
</feature>
<dbReference type="AlphaFoldDB" id="A0A8H3J078"/>
<dbReference type="OrthoDB" id="5391053at2759"/>
<sequence length="495" mass="56821">MSQRYSDYSSQILRRPSASENSPYRDDRSDTSRSRNGKRSRGDLSEDQVESPQKLARLDSGHHSVREKSQQQSSPFANASDQAPEEGFFDGPGHVVFVNERGKRCPAICFNQWFLSTFKLLAVFSSEIQERGRAIQDAQLNLEQIRSANQSAGIAEAQRIVEEAIRNQEDIEAAIPELDDARRRYEALKAEKQWSVVKLENSKDVALSILMEILTREKFLETPSSKPQEPAEHTGDHISTPVPAPERTVDNRFNKTQSSLASTRPRSPNETEGNLTPRKKAFREFERAENVFDFYKGEFDFMQEEYAQAIAAQRRRRREIYPDEPASATQTEIDLKDLQKKQYATRKLIEAEEAYDRAEQHAVALGLAEDPAEPSSLSWREQHIPLSPSMYPVNRPRIEAWMDSIPGSAVVDPKRQEEAESVEVDDWEAKSLELFETGSFVAWDVYRKKIDQWREMSNRLREAEAERPVPGNMRRNPRRRCRGTAAQGENRRSWS</sequence>
<feature type="region of interest" description="Disordered" evidence="2">
    <location>
        <begin position="459"/>
        <end position="495"/>
    </location>
</feature>
<organism evidence="3 4">
    <name type="scientific">Imshaugia aleurites</name>
    <dbReference type="NCBI Taxonomy" id="172621"/>
    <lineage>
        <taxon>Eukaryota</taxon>
        <taxon>Fungi</taxon>
        <taxon>Dikarya</taxon>
        <taxon>Ascomycota</taxon>
        <taxon>Pezizomycotina</taxon>
        <taxon>Lecanoromycetes</taxon>
        <taxon>OSLEUM clade</taxon>
        <taxon>Lecanoromycetidae</taxon>
        <taxon>Lecanorales</taxon>
        <taxon>Lecanorineae</taxon>
        <taxon>Parmeliaceae</taxon>
        <taxon>Imshaugia</taxon>
    </lineage>
</organism>
<accession>A0A8H3J078</accession>
<evidence type="ECO:0000313" key="4">
    <source>
        <dbReference type="Proteomes" id="UP000664534"/>
    </source>
</evidence>
<feature type="region of interest" description="Disordered" evidence="2">
    <location>
        <begin position="1"/>
        <end position="85"/>
    </location>
</feature>
<comment type="caution">
    <text evidence="3">The sequence shown here is derived from an EMBL/GenBank/DDBJ whole genome shotgun (WGS) entry which is preliminary data.</text>
</comment>
<keyword evidence="1" id="KW-0175">Coiled coil</keyword>
<proteinExistence type="predicted"/>
<evidence type="ECO:0000256" key="2">
    <source>
        <dbReference type="SAM" id="MobiDB-lite"/>
    </source>
</evidence>
<feature type="compositionally biased region" description="Basic and acidic residues" evidence="2">
    <location>
        <begin position="56"/>
        <end position="69"/>
    </location>
</feature>
<feature type="region of interest" description="Disordered" evidence="2">
    <location>
        <begin position="222"/>
        <end position="280"/>
    </location>
</feature>
<evidence type="ECO:0000313" key="3">
    <source>
        <dbReference type="EMBL" id="CAF9937329.1"/>
    </source>
</evidence>
<feature type="compositionally biased region" description="Basic and acidic residues" evidence="2">
    <location>
        <begin position="23"/>
        <end position="33"/>
    </location>
</feature>
<feature type="compositionally biased region" description="Polar residues" evidence="2">
    <location>
        <begin position="70"/>
        <end position="81"/>
    </location>
</feature>
<protein>
    <submittedName>
        <fullName evidence="3">Uncharacterized protein</fullName>
    </submittedName>
</protein>